<accession>A0ABN2B8R9</accession>
<keyword evidence="5" id="KW-1185">Reference proteome</keyword>
<gene>
    <name evidence="4" type="ORF">GCM10009762_06660</name>
</gene>
<evidence type="ECO:0008006" key="6">
    <source>
        <dbReference type="Google" id="ProtNLM"/>
    </source>
</evidence>
<feature type="chain" id="PRO_5046220976" description="Amino acid permease" evidence="3">
    <location>
        <begin position="19"/>
        <end position="87"/>
    </location>
</feature>
<feature type="signal peptide" evidence="3">
    <location>
        <begin position="1"/>
        <end position="18"/>
    </location>
</feature>
<protein>
    <recommendedName>
        <fullName evidence="6">Amino acid permease</fullName>
    </recommendedName>
</protein>
<evidence type="ECO:0000256" key="3">
    <source>
        <dbReference type="SAM" id="SignalP"/>
    </source>
</evidence>
<keyword evidence="2" id="KW-1133">Transmembrane helix</keyword>
<evidence type="ECO:0000313" key="5">
    <source>
        <dbReference type="Proteomes" id="UP001501288"/>
    </source>
</evidence>
<comment type="caution">
    <text evidence="4">The sequence shown here is derived from an EMBL/GenBank/DDBJ whole genome shotgun (WGS) entry which is preliminary data.</text>
</comment>
<keyword evidence="3" id="KW-0732">Signal</keyword>
<proteinExistence type="predicted"/>
<feature type="transmembrane region" description="Helical" evidence="2">
    <location>
        <begin position="36"/>
        <end position="56"/>
    </location>
</feature>
<evidence type="ECO:0000313" key="4">
    <source>
        <dbReference type="EMBL" id="GAA1535138.1"/>
    </source>
</evidence>
<sequence length="87" mass="9528">MLCRGSILAFMTSLVSLAATVEVPELEENHIFMPPWGFGLMAFTIFLLLFALLWAFRNTAARFGAPRGQAHHGGPAPDNHKKHGASH</sequence>
<name>A0ABN2B8R9_9MICO</name>
<keyword evidence="2" id="KW-0812">Transmembrane</keyword>
<dbReference type="EMBL" id="BAAANV010000017">
    <property type="protein sequence ID" value="GAA1535138.1"/>
    <property type="molecule type" value="Genomic_DNA"/>
</dbReference>
<organism evidence="4 5">
    <name type="scientific">Dermacoccus barathri</name>
    <dbReference type="NCBI Taxonomy" id="322601"/>
    <lineage>
        <taxon>Bacteria</taxon>
        <taxon>Bacillati</taxon>
        <taxon>Actinomycetota</taxon>
        <taxon>Actinomycetes</taxon>
        <taxon>Micrococcales</taxon>
        <taxon>Dermacoccaceae</taxon>
        <taxon>Dermacoccus</taxon>
    </lineage>
</organism>
<feature type="region of interest" description="Disordered" evidence="1">
    <location>
        <begin position="67"/>
        <end position="87"/>
    </location>
</feature>
<dbReference type="Proteomes" id="UP001501288">
    <property type="component" value="Unassembled WGS sequence"/>
</dbReference>
<evidence type="ECO:0000256" key="2">
    <source>
        <dbReference type="SAM" id="Phobius"/>
    </source>
</evidence>
<reference evidence="4 5" key="1">
    <citation type="journal article" date="2019" name="Int. J. Syst. Evol. Microbiol.">
        <title>The Global Catalogue of Microorganisms (GCM) 10K type strain sequencing project: providing services to taxonomists for standard genome sequencing and annotation.</title>
        <authorList>
            <consortium name="The Broad Institute Genomics Platform"/>
            <consortium name="The Broad Institute Genome Sequencing Center for Infectious Disease"/>
            <person name="Wu L."/>
            <person name="Ma J."/>
        </authorList>
    </citation>
    <scope>NUCLEOTIDE SEQUENCE [LARGE SCALE GENOMIC DNA]</scope>
    <source>
        <strain evidence="4 5">JCM 14588</strain>
    </source>
</reference>
<keyword evidence="2" id="KW-0472">Membrane</keyword>
<evidence type="ECO:0000256" key="1">
    <source>
        <dbReference type="SAM" id="MobiDB-lite"/>
    </source>
</evidence>